<reference evidence="2" key="1">
    <citation type="submission" date="2015-08" db="EMBL/GenBank/DDBJ databases">
        <authorList>
            <person name="Kim K.M."/>
        </authorList>
    </citation>
    <scope>NUCLEOTIDE SEQUENCE [LARGE SCALE GENOMIC DNA]</scope>
    <source>
        <strain evidence="2">KCTC 23892</strain>
    </source>
</reference>
<name>A0A1B3B7M1_9GAMM</name>
<dbReference type="AlphaFoldDB" id="A0A1B3B7M1"/>
<dbReference type="STRING" id="1144748.KS2013_46"/>
<protein>
    <recommendedName>
        <fullName evidence="3">Glyoxalase/bleomycin resistance protein/dioxygenase</fullName>
    </recommendedName>
</protein>
<dbReference type="Gene3D" id="3.10.180.10">
    <property type="entry name" value="2,3-Dihydroxybiphenyl 1,2-Dioxygenase, domain 1"/>
    <property type="match status" value="1"/>
</dbReference>
<organism evidence="1 2">
    <name type="scientific">Kangiella sediminilitoris</name>
    <dbReference type="NCBI Taxonomy" id="1144748"/>
    <lineage>
        <taxon>Bacteria</taxon>
        <taxon>Pseudomonadati</taxon>
        <taxon>Pseudomonadota</taxon>
        <taxon>Gammaproteobacteria</taxon>
        <taxon>Kangiellales</taxon>
        <taxon>Kangiellaceae</taxon>
        <taxon>Kangiella</taxon>
    </lineage>
</organism>
<accession>A0A1B3B7M1</accession>
<dbReference type="SUPFAM" id="SSF54593">
    <property type="entry name" value="Glyoxalase/Bleomycin resistance protein/Dihydroxybiphenyl dioxygenase"/>
    <property type="match status" value="1"/>
</dbReference>
<keyword evidence="2" id="KW-1185">Reference proteome</keyword>
<gene>
    <name evidence="1" type="ORF">KS2013_46</name>
</gene>
<evidence type="ECO:0000313" key="1">
    <source>
        <dbReference type="EMBL" id="AOE48778.1"/>
    </source>
</evidence>
<sequence>MRGIFHLSFSAKDFEDTRKFYEVTLGCTKGKEEEN</sequence>
<dbReference type="Proteomes" id="UP000094147">
    <property type="component" value="Chromosome"/>
</dbReference>
<evidence type="ECO:0000313" key="2">
    <source>
        <dbReference type="Proteomes" id="UP000094147"/>
    </source>
</evidence>
<dbReference type="EMBL" id="CP012418">
    <property type="protein sequence ID" value="AOE48778.1"/>
    <property type="molecule type" value="Genomic_DNA"/>
</dbReference>
<evidence type="ECO:0008006" key="3">
    <source>
        <dbReference type="Google" id="ProtNLM"/>
    </source>
</evidence>
<dbReference type="KEGG" id="ksd:KS2013_46"/>
<proteinExistence type="predicted"/>
<dbReference type="InterPro" id="IPR029068">
    <property type="entry name" value="Glyas_Bleomycin-R_OHBP_Dase"/>
</dbReference>